<evidence type="ECO:0000256" key="1">
    <source>
        <dbReference type="ARBA" id="ARBA00022793"/>
    </source>
</evidence>
<comment type="pathway">
    <text evidence="3 4">Cofactor biosynthesis; coenzyme A biosynthesis; CoA from (R)-pantothenate: step 2/5.</text>
</comment>
<dbReference type="GO" id="GO:0004632">
    <property type="term" value="F:phosphopantothenate--cysteine ligase activity"/>
    <property type="evidence" value="ECO:0007669"/>
    <property type="project" value="UniProtKB-UniRule"/>
</dbReference>
<dbReference type="InterPro" id="IPR007085">
    <property type="entry name" value="DNA/pantothenate-metab_flavo_C"/>
</dbReference>
<feature type="binding site" evidence="3">
    <location>
        <begin position="312"/>
        <end position="315"/>
    </location>
    <ligand>
        <name>CTP</name>
        <dbReference type="ChEBI" id="CHEBI:37563"/>
    </ligand>
</feature>
<dbReference type="InterPro" id="IPR005252">
    <property type="entry name" value="CoaBC"/>
</dbReference>
<feature type="active site" description="Proton donor" evidence="3">
    <location>
        <position position="159"/>
    </location>
</feature>
<dbReference type="EC" id="4.1.1.36" evidence="3"/>
<comment type="caution">
    <text evidence="7">The sequence shown here is derived from an EMBL/GenBank/DDBJ whole genome shotgun (WGS) entry which is preliminary data.</text>
</comment>
<dbReference type="AlphaFoldDB" id="A0A0P7YY16"/>
<evidence type="ECO:0000256" key="3">
    <source>
        <dbReference type="HAMAP-Rule" id="MF_02225"/>
    </source>
</evidence>
<comment type="function">
    <text evidence="3">Catalyzes two sequential steps in the biosynthesis of coenzyme A. In the first step cysteine is conjugated to 4'-phosphopantothenate to form 4-phosphopantothenoylcysteine. In the second step the latter compound is decarboxylated to form 4'-phosphopantotheine.</text>
</comment>
<organism evidence="7 8">
    <name type="scientific">Phormidesmis priestleyi Ana</name>
    <dbReference type="NCBI Taxonomy" id="1666911"/>
    <lineage>
        <taxon>Bacteria</taxon>
        <taxon>Bacillati</taxon>
        <taxon>Cyanobacteriota</taxon>
        <taxon>Cyanophyceae</taxon>
        <taxon>Leptolyngbyales</taxon>
        <taxon>Leptolyngbyaceae</taxon>
        <taxon>Phormidesmis</taxon>
    </lineage>
</organism>
<feature type="domain" description="Flavoprotein" evidence="5">
    <location>
        <begin position="1"/>
        <end position="178"/>
    </location>
</feature>
<dbReference type="SUPFAM" id="SSF102645">
    <property type="entry name" value="CoaB-like"/>
    <property type="match status" value="1"/>
</dbReference>
<feature type="binding site" evidence="3">
    <location>
        <position position="296"/>
    </location>
    <ligand>
        <name>CTP</name>
        <dbReference type="ChEBI" id="CHEBI:37563"/>
    </ligand>
</feature>
<dbReference type="GO" id="GO:0046872">
    <property type="term" value="F:metal ion binding"/>
    <property type="evidence" value="ECO:0007669"/>
    <property type="project" value="UniProtKB-KW"/>
</dbReference>
<sequence length="403" mass="43064">MNVLIGVTGGVAAYKVCEVVSTLAKAGVDVRVMMTKQAECFVSPLTFAALSRHSVYTDDHFWSSTQATPDYRPLHIALGEWADVFVIAPLTANTLGKLAHGLADNLLTNTVLASVCPVLLAPAMNTDMWQQPAVQRNWQQLLTYPRYHAVGPGLGRLACDRIGAGRVAEAAEIVAYVMSLVHTQGCKDLSGKQLLISTGSTQEHLDPVRYIGNPATGRMGIALAMAAQHRGAQVTLVHGPLLAEVAATIPAEVRAIAITTAAEMEQAMLAHLTQADWVIMAAAVADVRPTRSATSKLPKSDLPTQLPLEYVPDIVAQLAAHKLPSQKIVGFAAQTGDIITPATAKLKRKHLDVIVANPIDQPDSGFGSQNNEAVLLSSDGRQLKIAHGSKLLLAHQLYDFLHK</sequence>
<dbReference type="NCBIfam" id="TIGR00521">
    <property type="entry name" value="coaBC_dfp"/>
    <property type="match status" value="1"/>
</dbReference>
<keyword evidence="1 3" id="KW-0210">Decarboxylase</keyword>
<dbReference type="GO" id="GO:0015937">
    <property type="term" value="P:coenzyme A biosynthetic process"/>
    <property type="evidence" value="ECO:0007669"/>
    <property type="project" value="UniProtKB-UniRule"/>
</dbReference>
<dbReference type="PANTHER" id="PTHR14359">
    <property type="entry name" value="HOMO-OLIGOMERIC FLAVIN CONTAINING CYS DECARBOXYLASE FAMILY"/>
    <property type="match status" value="1"/>
</dbReference>
<evidence type="ECO:0000256" key="2">
    <source>
        <dbReference type="ARBA" id="ARBA00023239"/>
    </source>
</evidence>
<comment type="similarity">
    <text evidence="3 4">In the C-terminal section; belongs to the PPC synthetase family.</text>
</comment>
<feature type="domain" description="DNA/pantothenate metabolism flavoprotein C-terminal" evidence="6">
    <location>
        <begin position="189"/>
        <end position="401"/>
    </location>
</feature>
<evidence type="ECO:0000256" key="4">
    <source>
        <dbReference type="RuleBase" id="RU364078"/>
    </source>
</evidence>
<dbReference type="EC" id="6.3.2.5" evidence="3"/>
<dbReference type="HAMAP" id="MF_02225">
    <property type="entry name" value="CoaBC"/>
    <property type="match status" value="1"/>
</dbReference>
<dbReference type="Pfam" id="PF02441">
    <property type="entry name" value="Flavoprotein"/>
    <property type="match status" value="1"/>
</dbReference>
<dbReference type="EMBL" id="LJZR01000014">
    <property type="protein sequence ID" value="KPQ35133.1"/>
    <property type="molecule type" value="Genomic_DNA"/>
</dbReference>
<dbReference type="GO" id="GO:0004633">
    <property type="term" value="F:phosphopantothenoylcysteine decarboxylase activity"/>
    <property type="evidence" value="ECO:0007669"/>
    <property type="project" value="UniProtKB-UniRule"/>
</dbReference>
<accession>A0A0P7YY16</accession>
<feature type="region of interest" description="Phosphopantothenate--cysteine ligase" evidence="3">
    <location>
        <begin position="194"/>
        <end position="403"/>
    </location>
</feature>
<keyword evidence="2 3" id="KW-0456">Lyase</keyword>
<dbReference type="GO" id="GO:0015941">
    <property type="term" value="P:pantothenate catabolic process"/>
    <property type="evidence" value="ECO:0007669"/>
    <property type="project" value="InterPro"/>
</dbReference>
<keyword evidence="3 4" id="KW-0288">FMN</keyword>
<dbReference type="PATRIC" id="fig|1666911.3.peg.4468"/>
<keyword evidence="3 4" id="KW-0436">Ligase</keyword>
<keyword evidence="3" id="KW-0460">Magnesium</keyword>
<feature type="binding site" evidence="3">
    <location>
        <position position="331"/>
    </location>
    <ligand>
        <name>CTP</name>
        <dbReference type="ChEBI" id="CHEBI:37563"/>
    </ligand>
</feature>
<comment type="function">
    <text evidence="4">Catalyzes two steps in the biosynthesis of coenzyme A. In the first step cysteine is conjugated to 4'-phosphopantothenate to form 4-phosphopantothenoylcysteine, in the latter compound is decarboxylated to form 4'-phosphopantotheine.</text>
</comment>
<dbReference type="Pfam" id="PF04127">
    <property type="entry name" value="DFP"/>
    <property type="match status" value="1"/>
</dbReference>
<dbReference type="GO" id="GO:0071513">
    <property type="term" value="C:phosphopantothenoylcysteine decarboxylase complex"/>
    <property type="evidence" value="ECO:0007669"/>
    <property type="project" value="TreeGrafter"/>
</dbReference>
<dbReference type="UniPathway" id="UPA00241">
    <property type="reaction ID" value="UER00353"/>
</dbReference>
<dbReference type="InterPro" id="IPR035929">
    <property type="entry name" value="CoaB-like_sf"/>
</dbReference>
<dbReference type="InterPro" id="IPR003382">
    <property type="entry name" value="Flavoprotein"/>
</dbReference>
<comment type="similarity">
    <text evidence="3 4">In the N-terminal section; belongs to the HFCD (homo-oligomeric flavin containing Cys decarboxylase) superfamily.</text>
</comment>
<feature type="binding site" evidence="3">
    <location>
        <position position="349"/>
    </location>
    <ligand>
        <name>CTP</name>
        <dbReference type="ChEBI" id="CHEBI:37563"/>
    </ligand>
</feature>
<feature type="binding site" evidence="3">
    <location>
        <position position="345"/>
    </location>
    <ligand>
        <name>CTP</name>
        <dbReference type="ChEBI" id="CHEBI:37563"/>
    </ligand>
</feature>
<dbReference type="PANTHER" id="PTHR14359:SF6">
    <property type="entry name" value="PHOSPHOPANTOTHENOYLCYSTEINE DECARBOXYLASE"/>
    <property type="match status" value="1"/>
</dbReference>
<comment type="catalytic activity">
    <reaction evidence="3 4">
        <text>(R)-4'-phosphopantothenate + L-cysteine + CTP = N-[(R)-4-phosphopantothenoyl]-L-cysteine + CMP + diphosphate + H(+)</text>
        <dbReference type="Rhea" id="RHEA:19397"/>
        <dbReference type="ChEBI" id="CHEBI:10986"/>
        <dbReference type="ChEBI" id="CHEBI:15378"/>
        <dbReference type="ChEBI" id="CHEBI:33019"/>
        <dbReference type="ChEBI" id="CHEBI:35235"/>
        <dbReference type="ChEBI" id="CHEBI:37563"/>
        <dbReference type="ChEBI" id="CHEBI:59458"/>
        <dbReference type="ChEBI" id="CHEBI:60377"/>
        <dbReference type="EC" id="6.3.2.5"/>
    </reaction>
</comment>
<keyword evidence="3" id="KW-0479">Metal-binding</keyword>
<comment type="cofactor">
    <cofactor evidence="3">
        <name>FMN</name>
        <dbReference type="ChEBI" id="CHEBI:58210"/>
    </cofactor>
    <text evidence="3">Binds 1 FMN per subunit.</text>
</comment>
<evidence type="ECO:0000313" key="7">
    <source>
        <dbReference type="EMBL" id="KPQ35133.1"/>
    </source>
</evidence>
<comment type="pathway">
    <text evidence="3 4">Cofactor biosynthesis; coenzyme A biosynthesis; CoA from (R)-pantothenate: step 3/5.</text>
</comment>
<feature type="region of interest" description="Phosphopantothenoylcysteine decarboxylase" evidence="3">
    <location>
        <begin position="1"/>
        <end position="193"/>
    </location>
</feature>
<dbReference type="GO" id="GO:0010181">
    <property type="term" value="F:FMN binding"/>
    <property type="evidence" value="ECO:0007669"/>
    <property type="project" value="UniProtKB-UniRule"/>
</dbReference>
<dbReference type="Gene3D" id="3.40.50.1950">
    <property type="entry name" value="Flavin prenyltransferase-like"/>
    <property type="match status" value="1"/>
</dbReference>
<evidence type="ECO:0000313" key="8">
    <source>
        <dbReference type="Proteomes" id="UP000050465"/>
    </source>
</evidence>
<feature type="binding site" evidence="3">
    <location>
        <position position="286"/>
    </location>
    <ligand>
        <name>CTP</name>
        <dbReference type="ChEBI" id="CHEBI:37563"/>
    </ligand>
</feature>
<dbReference type="Proteomes" id="UP000050465">
    <property type="component" value="Unassembled WGS sequence"/>
</dbReference>
<dbReference type="STRING" id="1666911.HLUCCA11_11985"/>
<keyword evidence="3 4" id="KW-0285">Flavoprotein</keyword>
<proteinExistence type="inferred from homology"/>
<evidence type="ECO:0000259" key="5">
    <source>
        <dbReference type="Pfam" id="PF02441"/>
    </source>
</evidence>
<protein>
    <recommendedName>
        <fullName evidence="3">Coenzyme A biosynthesis bifunctional protein CoaBC</fullName>
    </recommendedName>
    <alternativeName>
        <fullName evidence="3">DNA/pantothenate metabolism flavoprotein</fullName>
    </alternativeName>
    <alternativeName>
        <fullName evidence="3">Phosphopantothenoylcysteine synthetase/decarboxylase</fullName>
        <shortName evidence="3">PPCS-PPCDC</shortName>
    </alternativeName>
    <domain>
        <recommendedName>
            <fullName evidence="3">Phosphopantothenoylcysteine decarboxylase</fullName>
            <shortName evidence="3">PPC decarboxylase</shortName>
            <shortName evidence="3">PPC-DC</shortName>
            <ecNumber evidence="3">4.1.1.36</ecNumber>
        </recommendedName>
        <alternativeName>
            <fullName evidence="3">CoaC</fullName>
        </alternativeName>
    </domain>
    <domain>
        <recommendedName>
            <fullName evidence="3">Phosphopantothenate--cysteine ligase</fullName>
            <ecNumber evidence="3">6.3.2.5</ecNumber>
        </recommendedName>
        <alternativeName>
            <fullName evidence="3">CoaB</fullName>
        </alternativeName>
        <alternativeName>
            <fullName evidence="3">Phosphopantothenoylcysteine synthetase</fullName>
            <shortName evidence="3">PPC synthetase</shortName>
            <shortName evidence="3">PPC-S</shortName>
        </alternativeName>
    </domain>
</protein>
<dbReference type="InterPro" id="IPR036551">
    <property type="entry name" value="Flavin_trans-like"/>
</dbReference>
<name>A0A0P7YY16_9CYAN</name>
<dbReference type="Gene3D" id="3.40.50.10300">
    <property type="entry name" value="CoaB-like"/>
    <property type="match status" value="1"/>
</dbReference>
<dbReference type="SUPFAM" id="SSF52507">
    <property type="entry name" value="Homo-oligomeric flavin-containing Cys decarboxylases, HFCD"/>
    <property type="match status" value="1"/>
</dbReference>
<evidence type="ECO:0000259" key="6">
    <source>
        <dbReference type="Pfam" id="PF04127"/>
    </source>
</evidence>
<comment type="catalytic activity">
    <reaction evidence="3 4">
        <text>N-[(R)-4-phosphopantothenoyl]-L-cysteine + H(+) = (R)-4'-phosphopantetheine + CO2</text>
        <dbReference type="Rhea" id="RHEA:16793"/>
        <dbReference type="ChEBI" id="CHEBI:15378"/>
        <dbReference type="ChEBI" id="CHEBI:16526"/>
        <dbReference type="ChEBI" id="CHEBI:59458"/>
        <dbReference type="ChEBI" id="CHEBI:61723"/>
        <dbReference type="EC" id="4.1.1.36"/>
    </reaction>
</comment>
<comment type="cofactor">
    <cofactor evidence="3">
        <name>Mg(2+)</name>
        <dbReference type="ChEBI" id="CHEBI:18420"/>
    </cofactor>
</comment>
<comment type="caution">
    <text evidence="3">Lacks conserved residue(s) required for the propagation of feature annotation.</text>
</comment>
<reference evidence="7 8" key="1">
    <citation type="submission" date="2015-09" db="EMBL/GenBank/DDBJ databases">
        <title>Identification and resolution of microdiversity through metagenomic sequencing of parallel consortia.</title>
        <authorList>
            <person name="Nelson W.C."/>
            <person name="Romine M.F."/>
            <person name="Lindemann S.R."/>
        </authorList>
    </citation>
    <scope>NUCLEOTIDE SEQUENCE [LARGE SCALE GENOMIC DNA]</scope>
    <source>
        <strain evidence="7">Ana</strain>
    </source>
</reference>
<keyword evidence="3" id="KW-0511">Multifunctional enzyme</keyword>
<gene>
    <name evidence="7" type="primary">coaB-coaC</name>
    <name evidence="3" type="synonym">coaBC</name>
    <name evidence="7" type="ORF">HLUCCA11_11985</name>
</gene>